<dbReference type="GO" id="GO:0051087">
    <property type="term" value="F:protein-folding chaperone binding"/>
    <property type="evidence" value="ECO:0007669"/>
    <property type="project" value="InterPro"/>
</dbReference>
<name>A1HM98_9FIRM</name>
<dbReference type="OrthoDB" id="2679474at2"/>
<dbReference type="Proteomes" id="UP000005139">
    <property type="component" value="Unassembled WGS sequence"/>
</dbReference>
<protein>
    <recommendedName>
        <fullName evidence="4">GrpE protein</fullName>
    </recommendedName>
</protein>
<comment type="caution">
    <text evidence="2">The sequence shown here is derived from an EMBL/GenBank/DDBJ whole genome shotgun (WGS) entry which is preliminary data.</text>
</comment>
<accession>A1HM98</accession>
<keyword evidence="3" id="KW-1185">Reference proteome</keyword>
<keyword evidence="1" id="KW-0143">Chaperone</keyword>
<sequence>MGLFFWRKNKDDVQYEQLAGQLAAIQYALTNLSEQLSADADKRQDISDQLAKLARLQYKSSQEITGRLADVDQRLAALAAAQAETVVREETVQSLVWQRQYLVDILLQQLDELDRACAGLNGEAAAAWRDLLAAWAERLVAALAAVGLYELNVTGQTFDPEVAIAVGSIRRQQPTQNAVPYEVAEVVRRGFCDGAGQVVRKAEVITYQEGERAHD</sequence>
<dbReference type="GO" id="GO:0006457">
    <property type="term" value="P:protein folding"/>
    <property type="evidence" value="ECO:0007669"/>
    <property type="project" value="InterPro"/>
</dbReference>
<dbReference type="Pfam" id="PF01025">
    <property type="entry name" value="GrpE"/>
    <property type="match status" value="1"/>
</dbReference>
<reference evidence="2 3" key="2">
    <citation type="submission" date="2007-01" db="EMBL/GenBank/DDBJ databases">
        <title>Sequencing of the draft genome and assembly of Thermosinus carboxydivorans Nor1.</title>
        <authorList>
            <consortium name="US DOE Joint Genome Institute (JGI-PGF)"/>
            <person name="Copeland A."/>
            <person name="Lucas S."/>
            <person name="Lapidus A."/>
            <person name="Barry K."/>
            <person name="Glavina del Rio T."/>
            <person name="Dalin E."/>
            <person name="Tice H."/>
            <person name="Bruce D."/>
            <person name="Pitluck S."/>
            <person name="Richardson P."/>
        </authorList>
    </citation>
    <scope>NUCLEOTIDE SEQUENCE [LARGE SCALE GENOMIC DNA]</scope>
    <source>
        <strain evidence="2 3">Nor1</strain>
    </source>
</reference>
<gene>
    <name evidence="2" type="ORF">TcarDRAFT_2633</name>
</gene>
<evidence type="ECO:0008006" key="4">
    <source>
        <dbReference type="Google" id="ProtNLM"/>
    </source>
</evidence>
<evidence type="ECO:0000313" key="2">
    <source>
        <dbReference type="EMBL" id="EAX48944.1"/>
    </source>
</evidence>
<dbReference type="InterPro" id="IPR000740">
    <property type="entry name" value="GrpE"/>
</dbReference>
<dbReference type="RefSeq" id="WP_007288151.1">
    <property type="nucleotide sequence ID" value="NZ_AAWL01000001.1"/>
</dbReference>
<evidence type="ECO:0000256" key="1">
    <source>
        <dbReference type="ARBA" id="ARBA00023186"/>
    </source>
</evidence>
<dbReference type="eggNOG" id="ENOG5032UI2">
    <property type="taxonomic scope" value="Bacteria"/>
</dbReference>
<reference evidence="2 3" key="1">
    <citation type="submission" date="2007-01" db="EMBL/GenBank/DDBJ databases">
        <title>Annotation of the draft genome assembly of Thermosinus carboxydivorans Nor1.</title>
        <authorList>
            <consortium name="US DOE Joint Genome Institute (JGI-ORNL)"/>
            <person name="Larimer F."/>
            <person name="Land M."/>
            <person name="Hauser L."/>
        </authorList>
    </citation>
    <scope>NUCLEOTIDE SEQUENCE [LARGE SCALE GENOMIC DNA]</scope>
    <source>
        <strain evidence="2 3">Nor1</strain>
    </source>
</reference>
<dbReference type="EMBL" id="AAWL01000001">
    <property type="protein sequence ID" value="EAX48944.1"/>
    <property type="molecule type" value="Genomic_DNA"/>
</dbReference>
<dbReference type="GO" id="GO:0042803">
    <property type="term" value="F:protein homodimerization activity"/>
    <property type="evidence" value="ECO:0007669"/>
    <property type="project" value="InterPro"/>
</dbReference>
<dbReference type="InterPro" id="IPR009012">
    <property type="entry name" value="GrpE_head"/>
</dbReference>
<organism evidence="2 3">
    <name type="scientific">Thermosinus carboxydivorans Nor1</name>
    <dbReference type="NCBI Taxonomy" id="401526"/>
    <lineage>
        <taxon>Bacteria</taxon>
        <taxon>Bacillati</taxon>
        <taxon>Bacillota</taxon>
        <taxon>Negativicutes</taxon>
        <taxon>Selenomonadales</taxon>
        <taxon>Sporomusaceae</taxon>
        <taxon>Thermosinus</taxon>
    </lineage>
</organism>
<dbReference type="GO" id="GO:0000774">
    <property type="term" value="F:adenyl-nucleotide exchange factor activity"/>
    <property type="evidence" value="ECO:0007669"/>
    <property type="project" value="InterPro"/>
</dbReference>
<dbReference type="AlphaFoldDB" id="A1HM98"/>
<proteinExistence type="predicted"/>
<dbReference type="Gene3D" id="2.30.22.10">
    <property type="entry name" value="Head domain of nucleotide exchange factor GrpE"/>
    <property type="match status" value="1"/>
</dbReference>
<evidence type="ECO:0000313" key="3">
    <source>
        <dbReference type="Proteomes" id="UP000005139"/>
    </source>
</evidence>